<dbReference type="VEuPathDB" id="FungiDB:YALI1_E24383g"/>
<proteinExistence type="predicted"/>
<dbReference type="EMBL" id="CP017557">
    <property type="protein sequence ID" value="AOW05705.1"/>
    <property type="molecule type" value="Genomic_DNA"/>
</dbReference>
<dbReference type="RefSeq" id="XP_068139174.1">
    <property type="nucleotide sequence ID" value="XM_068283073.1"/>
</dbReference>
<protein>
    <submittedName>
        <fullName evidence="2">Uncharacterized protein</fullName>
    </submittedName>
</protein>
<feature type="region of interest" description="Disordered" evidence="1">
    <location>
        <begin position="76"/>
        <end position="99"/>
    </location>
</feature>
<sequence length="99" mass="11137">MNKFSPMKGILKFWEPEGLSTLPRLAFFPAQTQVKGHGGKSDERRGATARLLGAHLESTRLVCPCAKRDSQRYHLVQRNNKRRRGKMAVESGTTSHSET</sequence>
<dbReference type="GeneID" id="94583676"/>
<reference evidence="2 3" key="1">
    <citation type="journal article" date="2016" name="PLoS ONE">
        <title>Sequence Assembly of Yarrowia lipolytica Strain W29/CLIB89 Shows Transposable Element Diversity.</title>
        <authorList>
            <person name="Magnan C."/>
            <person name="Yu J."/>
            <person name="Chang I."/>
            <person name="Jahn E."/>
            <person name="Kanomata Y."/>
            <person name="Wu J."/>
            <person name="Zeller M."/>
            <person name="Oakes M."/>
            <person name="Baldi P."/>
            <person name="Sandmeyer S."/>
        </authorList>
    </citation>
    <scope>NUCLEOTIDE SEQUENCE [LARGE SCALE GENOMIC DNA]</scope>
    <source>
        <strain evidence="3">CLIB89(W29)</strain>
    </source>
</reference>
<evidence type="ECO:0000313" key="2">
    <source>
        <dbReference type="EMBL" id="AOW05705.1"/>
    </source>
</evidence>
<dbReference type="Proteomes" id="UP000182444">
    <property type="component" value="Chromosome 1E"/>
</dbReference>
<gene>
    <name evidence="2" type="ORF">YALI1_E24383g</name>
</gene>
<evidence type="ECO:0000313" key="3">
    <source>
        <dbReference type="Proteomes" id="UP000182444"/>
    </source>
</evidence>
<name>A0A1D8NJA0_YARLL</name>
<dbReference type="AlphaFoldDB" id="A0A1D8NJA0"/>
<accession>A0A1D8NJA0</accession>
<organism evidence="2 3">
    <name type="scientific">Yarrowia lipolytica</name>
    <name type="common">Candida lipolytica</name>
    <dbReference type="NCBI Taxonomy" id="4952"/>
    <lineage>
        <taxon>Eukaryota</taxon>
        <taxon>Fungi</taxon>
        <taxon>Dikarya</taxon>
        <taxon>Ascomycota</taxon>
        <taxon>Saccharomycotina</taxon>
        <taxon>Dipodascomycetes</taxon>
        <taxon>Dipodascales</taxon>
        <taxon>Dipodascales incertae sedis</taxon>
        <taxon>Yarrowia</taxon>
    </lineage>
</organism>
<evidence type="ECO:0000256" key="1">
    <source>
        <dbReference type="SAM" id="MobiDB-lite"/>
    </source>
</evidence>